<dbReference type="InterPro" id="IPR027417">
    <property type="entry name" value="P-loop_NTPase"/>
</dbReference>
<dbReference type="GO" id="GO:0032982">
    <property type="term" value="C:myosin filament"/>
    <property type="evidence" value="ECO:0007669"/>
    <property type="project" value="UniProtKB-KW"/>
</dbReference>
<keyword evidence="18" id="KW-1185">Reference proteome</keyword>
<dbReference type="Proteomes" id="UP000283509">
    <property type="component" value="Unassembled WGS sequence"/>
</dbReference>
<feature type="coiled-coil region" evidence="14">
    <location>
        <begin position="696"/>
        <end position="837"/>
    </location>
</feature>
<comment type="similarity">
    <text evidence="3">Belongs to the paramyosin family.</text>
</comment>
<feature type="coiled-coil region" evidence="14">
    <location>
        <begin position="378"/>
        <end position="574"/>
    </location>
</feature>
<evidence type="ECO:0000259" key="16">
    <source>
        <dbReference type="Pfam" id="PF01576"/>
    </source>
</evidence>
<evidence type="ECO:0000256" key="6">
    <source>
        <dbReference type="ARBA" id="ARBA00022741"/>
    </source>
</evidence>
<protein>
    <submittedName>
        <fullName evidence="17">Myosin heavy chain type a</fullName>
    </submittedName>
</protein>
<evidence type="ECO:0000256" key="13">
    <source>
        <dbReference type="ARBA" id="ARBA00049580"/>
    </source>
</evidence>
<accession>A0A423TZT4</accession>
<dbReference type="FunFam" id="1.20.5.340:FF:000025">
    <property type="entry name" value="Myosin heavy chain, isoform G"/>
    <property type="match status" value="1"/>
</dbReference>
<feature type="domain" description="Myosin tail" evidence="16">
    <location>
        <begin position="158"/>
        <end position="583"/>
    </location>
</feature>
<dbReference type="Gene3D" id="1.20.5.370">
    <property type="match status" value="6"/>
</dbReference>
<dbReference type="GO" id="GO:0016459">
    <property type="term" value="C:myosin complex"/>
    <property type="evidence" value="ECO:0007669"/>
    <property type="project" value="UniProtKB-KW"/>
</dbReference>
<dbReference type="OrthoDB" id="6108017at2759"/>
<feature type="domain" description="Myosin tail" evidence="16">
    <location>
        <begin position="661"/>
        <end position="1298"/>
    </location>
</feature>
<dbReference type="Pfam" id="PF01576">
    <property type="entry name" value="Myosin_tail_1"/>
    <property type="match status" value="3"/>
</dbReference>
<feature type="domain" description="Myosin tail" evidence="16">
    <location>
        <begin position="17"/>
        <end position="157"/>
    </location>
</feature>
<keyword evidence="10" id="KW-0505">Motor protein</keyword>
<name>A0A423TZT4_PENVA</name>
<dbReference type="GO" id="GO:0005923">
    <property type="term" value="C:bicellular tight junction"/>
    <property type="evidence" value="ECO:0007669"/>
    <property type="project" value="TreeGrafter"/>
</dbReference>
<feature type="coiled-coil region" evidence="14">
    <location>
        <begin position="1000"/>
        <end position="1034"/>
    </location>
</feature>
<dbReference type="Gene3D" id="1.20.5.340">
    <property type="match status" value="1"/>
</dbReference>
<evidence type="ECO:0000256" key="14">
    <source>
        <dbReference type="SAM" id="Coils"/>
    </source>
</evidence>
<evidence type="ECO:0000256" key="15">
    <source>
        <dbReference type="SAM" id="MobiDB-lite"/>
    </source>
</evidence>
<evidence type="ECO:0000256" key="2">
    <source>
        <dbReference type="ARBA" id="ARBA00008314"/>
    </source>
</evidence>
<dbReference type="PANTHER" id="PTHR46349:SF7">
    <property type="entry name" value="MYOSIN TAIL DOMAIN-CONTAINING PROTEIN"/>
    <property type="match status" value="1"/>
</dbReference>
<keyword evidence="5" id="KW-0963">Cytoplasm</keyword>
<evidence type="ECO:0000256" key="8">
    <source>
        <dbReference type="ARBA" id="ARBA00023054"/>
    </source>
</evidence>
<dbReference type="FunFam" id="1.20.5.370:FF:000009">
    <property type="entry name" value="Myosin heavy chain, isoform G"/>
    <property type="match status" value="2"/>
</dbReference>
<dbReference type="PANTHER" id="PTHR46349">
    <property type="entry name" value="CINGULIN-LIKE PROTEIN 1-RELATED"/>
    <property type="match status" value="1"/>
</dbReference>
<keyword evidence="12" id="KW-0009">Actin-binding</keyword>
<proteinExistence type="inferred from homology"/>
<dbReference type="InterPro" id="IPR036961">
    <property type="entry name" value="Kinesin_motor_dom_sf"/>
</dbReference>
<feature type="region of interest" description="Disordered" evidence="15">
    <location>
        <begin position="579"/>
        <end position="603"/>
    </location>
</feature>
<dbReference type="GO" id="GO:0031033">
    <property type="term" value="P:myosin filament organization"/>
    <property type="evidence" value="ECO:0007669"/>
    <property type="project" value="UniProtKB-ARBA"/>
</dbReference>
<keyword evidence="9" id="KW-0518">Myosin</keyword>
<evidence type="ECO:0000256" key="1">
    <source>
        <dbReference type="ARBA" id="ARBA00004657"/>
    </source>
</evidence>
<feature type="coiled-coil region" evidence="14">
    <location>
        <begin position="12"/>
        <end position="268"/>
    </location>
</feature>
<organism evidence="17 18">
    <name type="scientific">Penaeus vannamei</name>
    <name type="common">Whiteleg shrimp</name>
    <name type="synonym">Litopenaeus vannamei</name>
    <dbReference type="NCBI Taxonomy" id="6689"/>
    <lineage>
        <taxon>Eukaryota</taxon>
        <taxon>Metazoa</taxon>
        <taxon>Ecdysozoa</taxon>
        <taxon>Arthropoda</taxon>
        <taxon>Crustacea</taxon>
        <taxon>Multicrustacea</taxon>
        <taxon>Malacostraca</taxon>
        <taxon>Eumalacostraca</taxon>
        <taxon>Eucarida</taxon>
        <taxon>Decapoda</taxon>
        <taxon>Dendrobranchiata</taxon>
        <taxon>Penaeoidea</taxon>
        <taxon>Penaeidae</taxon>
        <taxon>Penaeus</taxon>
    </lineage>
</organism>
<feature type="coiled-coil region" evidence="14">
    <location>
        <begin position="880"/>
        <end position="974"/>
    </location>
</feature>
<sequence length="1299" mass="150049">MMPPRRSLPAKNADLLRQLEEAESQVSQLSRVKLSLTNQLDDTRKLSEEEGRARATLLGKFRNLEHDIQTLRQQLDEENDAKADVLRMFSKANAEALMWHSKYESEGVARVEEIEAARMKLAARLEEAEMQIESLNVKNLHLEKTKMRAAAELDDLQKECRNYATEHFRLKAAYDENIEQLDSIRRENKNLNDEIRDLMDQIGEGGRTYHEAQKNAKRLELEKEELQAALEEAEAALEQEENKVLRTQLELSQVRQEIDRRVQEKEEEFDNTRKCHQRALDSMQASLEVEAKGKAEALRLKKKLESDINELEIALDHANKANSDLQKHYKKIYDETKGMEGRVKDEQRLASEYREQYGIAERRFNALYGELQESRTLLEQSDRGRRHAETELHDAREQINNLTSTNAALTASKRKLEGEMQTLQADLEEMLSEAKNSEEKAKKAMLDAARLADELRSEQEHANNQEKMRKGLEVTYKDLHTRLEESEAAALKTGKKAVSDLEARIRDLEASLDDETRGYADAQKNLRKCERRIKELAFQSDEDKKNHDRMQDLVEKLQQKIKTYKRQIEEAEEIAPSTWPSSARLSRSSKNLDRYHGESGAGKTENTKKVLSYFANVGASEKKEGESKQDQLANLMKTLNATHPHFIRCIVPNEFKKPGNYTAAEKTTKHLQHQYGELSAKLDEVNRTLSDYDATKKKLACENADLLRQLEEAESQARATLLGKFRNLEHDIQTLRQQLDEENDAKADVLRMLSKANAEALMWHSKYESEGVARVEEIEAARMKLAARLEEAEMQIESLNVKNLHLEKTKLRAAAELDDLQVAAERAQTLANSADKKQKNFDKIISEWKLKVEDLGAEFDASQKECRNYATEHFRLKSAYDENIEQLDSIRRENKSLNDEIRDLMDQIGEGGRVYHEAQKNAKRLELEKEELQAALEEAEAALEQEENKVLRTQLELSQVRQEIDRRVQEKEEEFDNTRKCHQRALDSMQASLEVEAKGKAEALRLKKKLESDINELEIALDHANKANSDLQKHYKKIYDETKGMEGRVKDEQRLASEYREQYGIAERRYNALYGELQESRTLLEQSDRGRRHAETELHDAHEQINNLTSTNADLTASKRKLEGEMQTLQADLEEMLSEAKNSEEKAKKAMLDAARLADELRSEQEHANNQEKMRKGLEVTYKDLHTRLEESEAAALKTGKKAVSDLEARIRDLEASLDDETRRHADAQKNLRKSERRIKELAFQFDEDKKNHDRMQDLVEKLQQKIKTYKRQIEEAEEIAALNLAKFRKAQQELEESG</sequence>
<comment type="caution">
    <text evidence="17">The sequence shown here is derived from an EMBL/GenBank/DDBJ whole genome shotgun (WGS) entry which is preliminary data.</text>
</comment>
<keyword evidence="4" id="KW-0787">Thick filament</keyword>
<feature type="coiled-coil region" evidence="14">
    <location>
        <begin position="294"/>
        <end position="328"/>
    </location>
</feature>
<dbReference type="EMBL" id="QCYY01000903">
    <property type="protein sequence ID" value="ROT81948.1"/>
    <property type="molecule type" value="Genomic_DNA"/>
</dbReference>
<keyword evidence="11" id="KW-0514">Muscle protein</keyword>
<evidence type="ECO:0000256" key="11">
    <source>
        <dbReference type="ARBA" id="ARBA00023179"/>
    </source>
</evidence>
<comment type="similarity">
    <text evidence="2">Belongs to the TRAFAC class myosin-kinesin ATPase superfamily. Myosin family.</text>
</comment>
<dbReference type="FunFam" id="1.20.5.370:FF:000008">
    <property type="entry name" value="Myosin heavy chain"/>
    <property type="match status" value="2"/>
</dbReference>
<dbReference type="FunFam" id="1.20.5.370:FF:000001">
    <property type="entry name" value="Myosin heavy chain"/>
    <property type="match status" value="2"/>
</dbReference>
<evidence type="ECO:0000313" key="17">
    <source>
        <dbReference type="EMBL" id="ROT81948.1"/>
    </source>
</evidence>
<evidence type="ECO:0000256" key="5">
    <source>
        <dbReference type="ARBA" id="ARBA00022490"/>
    </source>
</evidence>
<dbReference type="SUPFAM" id="SSF90257">
    <property type="entry name" value="Myosin rod fragments"/>
    <property type="match status" value="5"/>
</dbReference>
<evidence type="ECO:0000256" key="4">
    <source>
        <dbReference type="ARBA" id="ARBA00022433"/>
    </source>
</evidence>
<dbReference type="InterPro" id="IPR014751">
    <property type="entry name" value="XRCC4-like_C"/>
</dbReference>
<feature type="compositionally biased region" description="Polar residues" evidence="15">
    <location>
        <begin position="579"/>
        <end position="589"/>
    </location>
</feature>
<dbReference type="GO" id="GO:0030016">
    <property type="term" value="C:myofibril"/>
    <property type="evidence" value="ECO:0007669"/>
    <property type="project" value="UniProtKB-SubCell"/>
</dbReference>
<reference evidence="17 18" key="1">
    <citation type="submission" date="2018-04" db="EMBL/GenBank/DDBJ databases">
        <authorList>
            <person name="Zhang X."/>
            <person name="Yuan J."/>
            <person name="Li F."/>
            <person name="Xiang J."/>
        </authorList>
    </citation>
    <scope>NUCLEOTIDE SEQUENCE [LARGE SCALE GENOMIC DNA]</scope>
    <source>
        <tissue evidence="17">Muscle</tissue>
    </source>
</reference>
<feature type="coiled-coil region" evidence="14">
    <location>
        <begin position="1091"/>
        <end position="1280"/>
    </location>
</feature>
<evidence type="ECO:0000256" key="9">
    <source>
        <dbReference type="ARBA" id="ARBA00023123"/>
    </source>
</evidence>
<keyword evidence="6" id="KW-0547">Nucleotide-binding</keyword>
<evidence type="ECO:0000256" key="12">
    <source>
        <dbReference type="ARBA" id="ARBA00023203"/>
    </source>
</evidence>
<dbReference type="SUPFAM" id="SSF57997">
    <property type="entry name" value="Tropomyosin"/>
    <property type="match status" value="1"/>
</dbReference>
<gene>
    <name evidence="17" type="ORF">C7M84_024893</name>
</gene>
<evidence type="ECO:0000256" key="7">
    <source>
        <dbReference type="ARBA" id="ARBA00022840"/>
    </source>
</evidence>
<evidence type="ECO:0000256" key="10">
    <source>
        <dbReference type="ARBA" id="ARBA00023175"/>
    </source>
</evidence>
<dbReference type="STRING" id="6689.A0A423TZT4"/>
<dbReference type="InterPro" id="IPR002928">
    <property type="entry name" value="Myosin_tail"/>
</dbReference>
<comment type="function">
    <text evidence="13">Paramyosin is a major structural component of many thick filaments isolated from invertebrate muscles.</text>
</comment>
<dbReference type="SUPFAM" id="SSF52540">
    <property type="entry name" value="P-loop containing nucleoside triphosphate hydrolases"/>
    <property type="match status" value="1"/>
</dbReference>
<reference evidence="17 18" key="2">
    <citation type="submission" date="2019-01" db="EMBL/GenBank/DDBJ databases">
        <title>The decoding of complex shrimp genome reveals the adaptation for benthos swimmer, frequently molting mechanism and breeding impact on genome.</title>
        <authorList>
            <person name="Sun Y."/>
            <person name="Gao Y."/>
            <person name="Yu Y."/>
        </authorList>
    </citation>
    <scope>NUCLEOTIDE SEQUENCE [LARGE SCALE GENOMIC DNA]</scope>
    <source>
        <tissue evidence="17">Muscle</tissue>
    </source>
</reference>
<dbReference type="GO" id="GO:0005524">
    <property type="term" value="F:ATP binding"/>
    <property type="evidence" value="ECO:0007669"/>
    <property type="project" value="UniProtKB-KW"/>
</dbReference>
<dbReference type="Gene3D" id="3.40.850.10">
    <property type="entry name" value="Kinesin motor domain"/>
    <property type="match status" value="1"/>
</dbReference>
<keyword evidence="8 14" id="KW-0175">Coiled coil</keyword>
<evidence type="ECO:0000313" key="18">
    <source>
        <dbReference type="Proteomes" id="UP000283509"/>
    </source>
</evidence>
<evidence type="ECO:0000256" key="3">
    <source>
        <dbReference type="ARBA" id="ARBA00008447"/>
    </source>
</evidence>
<dbReference type="GO" id="GO:0003779">
    <property type="term" value="F:actin binding"/>
    <property type="evidence" value="ECO:0007669"/>
    <property type="project" value="UniProtKB-KW"/>
</dbReference>
<dbReference type="FunFam" id="1.20.5.370:FF:000010">
    <property type="entry name" value="Myosin heavy chain, isoform G"/>
    <property type="match status" value="2"/>
</dbReference>
<comment type="subcellular location">
    <subcellularLocation>
        <location evidence="1">Cytoplasm</location>
        <location evidence="1">Myofibril</location>
    </subcellularLocation>
</comment>
<keyword evidence="7" id="KW-0067">ATP-binding</keyword>